<comment type="caution">
    <text evidence="7">The sequence shown here is derived from an EMBL/GenBank/DDBJ whole genome shotgun (WGS) entry which is preliminary data.</text>
</comment>
<protein>
    <recommendedName>
        <fullName evidence="6">BED-type domain-containing protein</fullName>
    </recommendedName>
</protein>
<dbReference type="InterPro" id="IPR009057">
    <property type="entry name" value="Homeodomain-like_sf"/>
</dbReference>
<dbReference type="Pfam" id="PF04218">
    <property type="entry name" value="CENP-B_N"/>
    <property type="match status" value="1"/>
</dbReference>
<name>A0A2N1MCT0_9GLOM</name>
<evidence type="ECO:0000313" key="8">
    <source>
        <dbReference type="Proteomes" id="UP000233469"/>
    </source>
</evidence>
<keyword evidence="1" id="KW-0479">Metal-binding</keyword>
<gene>
    <name evidence="7" type="ORF">RhiirC2_794821</name>
</gene>
<proteinExistence type="predicted"/>
<dbReference type="InterPro" id="IPR003656">
    <property type="entry name" value="Znf_BED"/>
</dbReference>
<dbReference type="Pfam" id="PF02892">
    <property type="entry name" value="zf-BED"/>
    <property type="match status" value="1"/>
</dbReference>
<feature type="region of interest" description="Disordered" evidence="5">
    <location>
        <begin position="1"/>
        <end position="27"/>
    </location>
</feature>
<dbReference type="GO" id="GO:0008270">
    <property type="term" value="F:zinc ion binding"/>
    <property type="evidence" value="ECO:0007669"/>
    <property type="project" value="UniProtKB-KW"/>
</dbReference>
<keyword evidence="3" id="KW-0862">Zinc</keyword>
<keyword evidence="2 4" id="KW-0863">Zinc-finger</keyword>
<accession>A0A2N1MCT0</accession>
<evidence type="ECO:0000256" key="5">
    <source>
        <dbReference type="SAM" id="MobiDB-lite"/>
    </source>
</evidence>
<evidence type="ECO:0000313" key="7">
    <source>
        <dbReference type="EMBL" id="PKK59452.1"/>
    </source>
</evidence>
<feature type="region of interest" description="Disordered" evidence="5">
    <location>
        <begin position="283"/>
        <end position="309"/>
    </location>
</feature>
<dbReference type="SUPFAM" id="SSF46689">
    <property type="entry name" value="Homeodomain-like"/>
    <property type="match status" value="1"/>
</dbReference>
<organism evidence="7 8">
    <name type="scientific">Rhizophagus irregularis</name>
    <dbReference type="NCBI Taxonomy" id="588596"/>
    <lineage>
        <taxon>Eukaryota</taxon>
        <taxon>Fungi</taxon>
        <taxon>Fungi incertae sedis</taxon>
        <taxon>Mucoromycota</taxon>
        <taxon>Glomeromycotina</taxon>
        <taxon>Glomeromycetes</taxon>
        <taxon>Glomerales</taxon>
        <taxon>Glomeraceae</taxon>
        <taxon>Rhizophagus</taxon>
    </lineage>
</organism>
<evidence type="ECO:0000256" key="4">
    <source>
        <dbReference type="PROSITE-ProRule" id="PRU00027"/>
    </source>
</evidence>
<reference evidence="7 8" key="2">
    <citation type="submission" date="2017-10" db="EMBL/GenBank/DDBJ databases">
        <title>Extensive intraspecific genome diversity in a model arbuscular mycorrhizal fungus.</title>
        <authorList>
            <person name="Chen E.C.H."/>
            <person name="Morin E."/>
            <person name="Baudet D."/>
            <person name="Noel J."/>
            <person name="Ndikumana S."/>
            <person name="Charron P."/>
            <person name="St-Onge C."/>
            <person name="Giorgi J."/>
            <person name="Grigoriev I.V."/>
            <person name="Roux C."/>
            <person name="Martin F.M."/>
            <person name="Corradi N."/>
        </authorList>
    </citation>
    <scope>NUCLEOTIDE SEQUENCE [LARGE SCALE GENOMIC DNA]</scope>
    <source>
        <strain evidence="7 8">C2</strain>
    </source>
</reference>
<dbReference type="SUPFAM" id="SSF57667">
    <property type="entry name" value="beta-beta-alpha zinc fingers"/>
    <property type="match status" value="1"/>
</dbReference>
<dbReference type="GO" id="GO:0003677">
    <property type="term" value="F:DNA binding"/>
    <property type="evidence" value="ECO:0007669"/>
    <property type="project" value="InterPro"/>
</dbReference>
<reference evidence="7 8" key="1">
    <citation type="submission" date="2016-04" db="EMBL/GenBank/DDBJ databases">
        <title>Genome analyses suggest a sexual origin of heterokaryosis in a supposedly ancient asexual fungus.</title>
        <authorList>
            <person name="Ropars J."/>
            <person name="Sedzielewska K."/>
            <person name="Noel J."/>
            <person name="Charron P."/>
            <person name="Farinelli L."/>
            <person name="Marton T."/>
            <person name="Kruger M."/>
            <person name="Pelin A."/>
            <person name="Brachmann A."/>
            <person name="Corradi N."/>
        </authorList>
    </citation>
    <scope>NUCLEOTIDE SEQUENCE [LARGE SCALE GENOMIC DNA]</scope>
    <source>
        <strain evidence="7 8">C2</strain>
    </source>
</reference>
<dbReference type="Gene3D" id="1.10.10.60">
    <property type="entry name" value="Homeodomain-like"/>
    <property type="match status" value="1"/>
</dbReference>
<evidence type="ECO:0000256" key="3">
    <source>
        <dbReference type="ARBA" id="ARBA00022833"/>
    </source>
</evidence>
<dbReference type="SMART" id="SM00614">
    <property type="entry name" value="ZnF_BED"/>
    <property type="match status" value="1"/>
</dbReference>
<evidence type="ECO:0000259" key="6">
    <source>
        <dbReference type="PROSITE" id="PS50808"/>
    </source>
</evidence>
<evidence type="ECO:0000256" key="2">
    <source>
        <dbReference type="ARBA" id="ARBA00022771"/>
    </source>
</evidence>
<dbReference type="Proteomes" id="UP000233469">
    <property type="component" value="Unassembled WGS sequence"/>
</dbReference>
<evidence type="ECO:0000256" key="1">
    <source>
        <dbReference type="ARBA" id="ARBA00022723"/>
    </source>
</evidence>
<dbReference type="InterPro" id="IPR036236">
    <property type="entry name" value="Znf_C2H2_sf"/>
</dbReference>
<dbReference type="AlphaFoldDB" id="A0A2N1MCT0"/>
<feature type="compositionally biased region" description="Polar residues" evidence="5">
    <location>
        <begin position="7"/>
        <end position="21"/>
    </location>
</feature>
<dbReference type="VEuPathDB" id="FungiDB:RhiirA1_477915"/>
<dbReference type="PROSITE" id="PS50808">
    <property type="entry name" value="ZF_BED"/>
    <property type="match status" value="1"/>
</dbReference>
<dbReference type="InterPro" id="IPR007889">
    <property type="entry name" value="HTH_Psq"/>
</dbReference>
<sequence length="385" mass="42998">MPKIKPTNLSKKQLSNEPSITNKRKSLTAAQKKEVCLKKISMPSSKQKELAKEYEVSEGMISDILKEKDRWLAVDLSSYQAGLSSCNSSWKEDFPFLEVLLAKGSGSSERQVFCSLQFFLRGLWWQISVPCSSPCEGFQFLVAFHRNVSVHHAKAGDFGSLRFHWKFSILAVLRRSLSNGAVAVRLTAPAIAPARRYFRSVGGIITSPSILSPVLSPALSPVLSSVLSPVLSPFLSPILIDFRSLQAFAFFAALNEKVLCNSLRIQDFDSLYSSENMSNIDIDSESLSDNGISRDATPHVSEPEDILQQSSRNYKSVVHDYFTLNNTYNRYDCKHCNKNYKIAKDGSTSSLWKHIKTKHNDIYSEISQLTSALNKLEISEPLSAP</sequence>
<dbReference type="EMBL" id="LLXL01003045">
    <property type="protein sequence ID" value="PKK59452.1"/>
    <property type="molecule type" value="Genomic_DNA"/>
</dbReference>
<dbReference type="VEuPathDB" id="FungiDB:FUN_021796"/>
<feature type="domain" description="BED-type" evidence="6">
    <location>
        <begin position="313"/>
        <end position="366"/>
    </location>
</feature>